<evidence type="ECO:0000313" key="10">
    <source>
        <dbReference type="Proteomes" id="UP000245942"/>
    </source>
</evidence>
<dbReference type="PANTHER" id="PTHR22950">
    <property type="entry name" value="AMINO ACID TRANSPORTER"/>
    <property type="match status" value="1"/>
</dbReference>
<feature type="transmembrane region" description="Helical" evidence="7">
    <location>
        <begin position="131"/>
        <end position="156"/>
    </location>
</feature>
<feature type="transmembrane region" description="Helical" evidence="7">
    <location>
        <begin position="326"/>
        <end position="352"/>
    </location>
</feature>
<dbReference type="RefSeq" id="XP_025351410.1">
    <property type="nucleotide sequence ID" value="XM_025491504.1"/>
</dbReference>
<accession>A0A316UGC0</accession>
<comment type="similarity">
    <text evidence="2">Belongs to the amino acid/polyamine transporter 2 family.</text>
</comment>
<evidence type="ECO:0000256" key="2">
    <source>
        <dbReference type="ARBA" id="ARBA00008066"/>
    </source>
</evidence>
<evidence type="ECO:0000256" key="5">
    <source>
        <dbReference type="ARBA" id="ARBA00023136"/>
    </source>
</evidence>
<dbReference type="GO" id="GO:0016020">
    <property type="term" value="C:membrane"/>
    <property type="evidence" value="ECO:0007669"/>
    <property type="project" value="UniProtKB-SubCell"/>
</dbReference>
<dbReference type="InterPro" id="IPR013057">
    <property type="entry name" value="AA_transpt_TM"/>
</dbReference>
<sequence length="518" mass="54966">MDEVKVASPYRANQKPEVDLHESHSDDLETQVGGGSHDAKVYGETDVFAASGPGQVDFKGLTWPHAGVIIAKLQIGIGLLGIPGTFASLGFVPGLISLTILSIFTTYGGILSGHIRMLHPEIHSPTELGRILCGGNAIAAEVFGFFYWVLLVMVAGSGLLTTSIALNAVSLHAICTMGWVGVAAAVALIVGTSCRQLTKVAWIGWIGIASVVISIFTLVIAMLTETFPLTEFGQTGKVEVLAVNTDATFAEAMSAIVTQLFALLGNIAFFGVAAEMRRPQDFTRAVLAGQGFIIGMYFVIGIIVYAKAGQFLTSPALASAGELFKRICYGLAIPAVLITSIMYTHMAAKLIFVRALRGTRHLTAGSTVHWGTWIMSNISCLALSFILAASIPIFDSLLSLIGATVGALFAVMMVGFTALYLIAHEEEANAAMRGVKMDTPSEVSRSSWLKRSYTFTWSDPTSTWKRKGTFIWAIILIVCGLFLLGGGTYGSVEGIISAYDTGSITSAFSCDDNSVTSA</sequence>
<keyword evidence="4 7" id="KW-1133">Transmembrane helix</keyword>
<keyword evidence="5 7" id="KW-0472">Membrane</keyword>
<name>A0A316UGC0_9BASI</name>
<dbReference type="PANTHER" id="PTHR22950:SF683">
    <property type="entry name" value="AMINO ACID TRANSPORTER (EUROFUNG)"/>
    <property type="match status" value="1"/>
</dbReference>
<evidence type="ECO:0000256" key="1">
    <source>
        <dbReference type="ARBA" id="ARBA00004141"/>
    </source>
</evidence>
<dbReference type="EMBL" id="KZ819321">
    <property type="protein sequence ID" value="PWN24250.1"/>
    <property type="molecule type" value="Genomic_DNA"/>
</dbReference>
<protein>
    <recommendedName>
        <fullName evidence="8">Amino acid transporter transmembrane domain-containing protein</fullName>
    </recommendedName>
</protein>
<feature type="domain" description="Amino acid transporter transmembrane" evidence="8">
    <location>
        <begin position="60"/>
        <end position="428"/>
    </location>
</feature>
<dbReference type="GeneID" id="37013238"/>
<evidence type="ECO:0000256" key="6">
    <source>
        <dbReference type="SAM" id="MobiDB-lite"/>
    </source>
</evidence>
<dbReference type="Proteomes" id="UP000245942">
    <property type="component" value="Unassembled WGS sequence"/>
</dbReference>
<feature type="transmembrane region" description="Helical" evidence="7">
    <location>
        <begin position="373"/>
        <end position="394"/>
    </location>
</feature>
<comment type="subcellular location">
    <subcellularLocation>
        <location evidence="1">Membrane</location>
        <topology evidence="1">Multi-pass membrane protein</topology>
    </subcellularLocation>
</comment>
<dbReference type="STRING" id="1684307.A0A316UGC0"/>
<feature type="compositionally biased region" description="Basic and acidic residues" evidence="6">
    <location>
        <begin position="15"/>
        <end position="27"/>
    </location>
</feature>
<evidence type="ECO:0000259" key="8">
    <source>
        <dbReference type="Pfam" id="PF01490"/>
    </source>
</evidence>
<keyword evidence="10" id="KW-1185">Reference proteome</keyword>
<reference evidence="9 10" key="1">
    <citation type="journal article" date="2018" name="Mol. Biol. Evol.">
        <title>Broad Genomic Sampling Reveals a Smut Pathogenic Ancestry of the Fungal Clade Ustilaginomycotina.</title>
        <authorList>
            <person name="Kijpornyongpan T."/>
            <person name="Mondo S.J."/>
            <person name="Barry K."/>
            <person name="Sandor L."/>
            <person name="Lee J."/>
            <person name="Lipzen A."/>
            <person name="Pangilinan J."/>
            <person name="LaButti K."/>
            <person name="Hainaut M."/>
            <person name="Henrissat B."/>
            <person name="Grigoriev I.V."/>
            <person name="Spatafora J.W."/>
            <person name="Aime M.C."/>
        </authorList>
    </citation>
    <scope>NUCLEOTIDE SEQUENCE [LARGE SCALE GENOMIC DNA]</scope>
    <source>
        <strain evidence="9 10">MCA 4718</strain>
    </source>
</reference>
<dbReference type="Pfam" id="PF01490">
    <property type="entry name" value="Aa_trans"/>
    <property type="match status" value="1"/>
</dbReference>
<feature type="transmembrane region" description="Helical" evidence="7">
    <location>
        <begin position="400"/>
        <end position="423"/>
    </location>
</feature>
<organism evidence="9 10">
    <name type="scientific">Pseudomicrostroma glucosiphilum</name>
    <dbReference type="NCBI Taxonomy" id="1684307"/>
    <lineage>
        <taxon>Eukaryota</taxon>
        <taxon>Fungi</taxon>
        <taxon>Dikarya</taxon>
        <taxon>Basidiomycota</taxon>
        <taxon>Ustilaginomycotina</taxon>
        <taxon>Exobasidiomycetes</taxon>
        <taxon>Microstromatales</taxon>
        <taxon>Microstromatales incertae sedis</taxon>
        <taxon>Pseudomicrostroma</taxon>
    </lineage>
</organism>
<feature type="transmembrane region" description="Helical" evidence="7">
    <location>
        <begin position="252"/>
        <end position="273"/>
    </location>
</feature>
<evidence type="ECO:0000256" key="3">
    <source>
        <dbReference type="ARBA" id="ARBA00022692"/>
    </source>
</evidence>
<keyword evidence="3 7" id="KW-0812">Transmembrane</keyword>
<dbReference type="GO" id="GO:0015179">
    <property type="term" value="F:L-amino acid transmembrane transporter activity"/>
    <property type="evidence" value="ECO:0007669"/>
    <property type="project" value="TreeGrafter"/>
</dbReference>
<feature type="transmembrane region" description="Helical" evidence="7">
    <location>
        <begin position="470"/>
        <end position="489"/>
    </location>
</feature>
<evidence type="ECO:0000256" key="7">
    <source>
        <dbReference type="SAM" id="Phobius"/>
    </source>
</evidence>
<dbReference type="OrthoDB" id="40134at2759"/>
<feature type="transmembrane region" description="Helical" evidence="7">
    <location>
        <begin position="168"/>
        <end position="190"/>
    </location>
</feature>
<evidence type="ECO:0000313" key="9">
    <source>
        <dbReference type="EMBL" id="PWN24250.1"/>
    </source>
</evidence>
<feature type="region of interest" description="Disordered" evidence="6">
    <location>
        <begin position="15"/>
        <end position="35"/>
    </location>
</feature>
<feature type="transmembrane region" description="Helical" evidence="7">
    <location>
        <begin position="202"/>
        <end position="223"/>
    </location>
</feature>
<gene>
    <name evidence="9" type="ORF">BCV69DRAFT_280143</name>
</gene>
<feature type="transmembrane region" description="Helical" evidence="7">
    <location>
        <begin position="285"/>
        <end position="306"/>
    </location>
</feature>
<feature type="transmembrane region" description="Helical" evidence="7">
    <location>
        <begin position="86"/>
        <end position="110"/>
    </location>
</feature>
<dbReference type="AlphaFoldDB" id="A0A316UGC0"/>
<evidence type="ECO:0000256" key="4">
    <source>
        <dbReference type="ARBA" id="ARBA00022989"/>
    </source>
</evidence>
<proteinExistence type="inferred from homology"/>